<protein>
    <submittedName>
        <fullName evidence="1">Uncharacterized protein</fullName>
    </submittedName>
</protein>
<dbReference type="AlphaFoldDB" id="A0AA88J9L7"/>
<sequence length="27" mass="3185">MIQNDEPGTSSSWFHQKAQMLRGFFQI</sequence>
<dbReference type="Proteomes" id="UP001187192">
    <property type="component" value="Unassembled WGS sequence"/>
</dbReference>
<evidence type="ECO:0000313" key="1">
    <source>
        <dbReference type="EMBL" id="GMN69033.1"/>
    </source>
</evidence>
<proteinExistence type="predicted"/>
<accession>A0AA88J9L7</accession>
<comment type="caution">
    <text evidence="1">The sequence shown here is derived from an EMBL/GenBank/DDBJ whole genome shotgun (WGS) entry which is preliminary data.</text>
</comment>
<dbReference type="EMBL" id="BTGU01000754">
    <property type="protein sequence ID" value="GMN69033.1"/>
    <property type="molecule type" value="Genomic_DNA"/>
</dbReference>
<reference evidence="1" key="1">
    <citation type="submission" date="2023-07" db="EMBL/GenBank/DDBJ databases">
        <title>draft genome sequence of fig (Ficus carica).</title>
        <authorList>
            <person name="Takahashi T."/>
            <person name="Nishimura K."/>
        </authorList>
    </citation>
    <scope>NUCLEOTIDE SEQUENCE</scope>
</reference>
<gene>
    <name evidence="1" type="ORF">TIFTF001_038084</name>
</gene>
<name>A0AA88J9L7_FICCA</name>
<organism evidence="1 2">
    <name type="scientific">Ficus carica</name>
    <name type="common">Common fig</name>
    <dbReference type="NCBI Taxonomy" id="3494"/>
    <lineage>
        <taxon>Eukaryota</taxon>
        <taxon>Viridiplantae</taxon>
        <taxon>Streptophyta</taxon>
        <taxon>Embryophyta</taxon>
        <taxon>Tracheophyta</taxon>
        <taxon>Spermatophyta</taxon>
        <taxon>Magnoliopsida</taxon>
        <taxon>eudicotyledons</taxon>
        <taxon>Gunneridae</taxon>
        <taxon>Pentapetalae</taxon>
        <taxon>rosids</taxon>
        <taxon>fabids</taxon>
        <taxon>Rosales</taxon>
        <taxon>Moraceae</taxon>
        <taxon>Ficeae</taxon>
        <taxon>Ficus</taxon>
    </lineage>
</organism>
<evidence type="ECO:0000313" key="2">
    <source>
        <dbReference type="Proteomes" id="UP001187192"/>
    </source>
</evidence>
<keyword evidence="2" id="KW-1185">Reference proteome</keyword>